<dbReference type="CDD" id="cd00041">
    <property type="entry name" value="CUB"/>
    <property type="match status" value="7"/>
</dbReference>
<evidence type="ECO:0000256" key="2">
    <source>
        <dbReference type="ARBA" id="ARBA00023157"/>
    </source>
</evidence>
<evidence type="ECO:0000313" key="6">
    <source>
        <dbReference type="Proteomes" id="UP001164746"/>
    </source>
</evidence>
<dbReference type="SMART" id="SM00042">
    <property type="entry name" value="CUB"/>
    <property type="match status" value="7"/>
</dbReference>
<organism evidence="5 6">
    <name type="scientific">Mya arenaria</name>
    <name type="common">Soft-shell clam</name>
    <dbReference type="NCBI Taxonomy" id="6604"/>
    <lineage>
        <taxon>Eukaryota</taxon>
        <taxon>Metazoa</taxon>
        <taxon>Spiralia</taxon>
        <taxon>Lophotrochozoa</taxon>
        <taxon>Mollusca</taxon>
        <taxon>Bivalvia</taxon>
        <taxon>Autobranchia</taxon>
        <taxon>Heteroconchia</taxon>
        <taxon>Euheterodonta</taxon>
        <taxon>Imparidentia</taxon>
        <taxon>Neoheterodontei</taxon>
        <taxon>Myida</taxon>
        <taxon>Myoidea</taxon>
        <taxon>Myidae</taxon>
        <taxon>Mya</taxon>
    </lineage>
</organism>
<feature type="domain" description="CUB" evidence="4">
    <location>
        <begin position="54"/>
        <end position="168"/>
    </location>
</feature>
<evidence type="ECO:0000259" key="4">
    <source>
        <dbReference type="PROSITE" id="PS01180"/>
    </source>
</evidence>
<gene>
    <name evidence="5" type="ORF">MAR_022058</name>
</gene>
<accession>A0ABY7EBY3</accession>
<protein>
    <submittedName>
        <fullName evidence="5">CUBN-like protein</fullName>
    </submittedName>
</protein>
<feature type="domain" description="CUB" evidence="4">
    <location>
        <begin position="284"/>
        <end position="352"/>
    </location>
</feature>
<reference evidence="5" key="1">
    <citation type="submission" date="2022-11" db="EMBL/GenBank/DDBJ databases">
        <title>Centuries of genome instability and evolution in soft-shell clam transmissible cancer (bioRxiv).</title>
        <authorList>
            <person name="Hart S.F.M."/>
            <person name="Yonemitsu M.A."/>
            <person name="Giersch R.M."/>
            <person name="Beal B.F."/>
            <person name="Arriagada G."/>
            <person name="Davis B.W."/>
            <person name="Ostrander E.A."/>
            <person name="Goff S.P."/>
            <person name="Metzger M.J."/>
        </authorList>
    </citation>
    <scope>NUCLEOTIDE SEQUENCE</scope>
    <source>
        <strain evidence="5">MELC-2E11</strain>
        <tissue evidence="5">Siphon/mantle</tissue>
    </source>
</reference>
<comment type="caution">
    <text evidence="3">Lacks conserved residue(s) required for the propagation of feature annotation.</text>
</comment>
<dbReference type="InterPro" id="IPR035914">
    <property type="entry name" value="Sperma_CUB_dom_sf"/>
</dbReference>
<dbReference type="PROSITE" id="PS01180">
    <property type="entry name" value="CUB"/>
    <property type="match status" value="8"/>
</dbReference>
<dbReference type="EMBL" id="CP111016">
    <property type="protein sequence ID" value="WAR06689.1"/>
    <property type="molecule type" value="Genomic_DNA"/>
</dbReference>
<name>A0ABY7EBY3_MYAAR</name>
<dbReference type="Gene3D" id="2.60.120.290">
    <property type="entry name" value="Spermadhesin, CUB domain"/>
    <property type="match status" value="8"/>
</dbReference>
<feature type="domain" description="CUB" evidence="4">
    <location>
        <begin position="584"/>
        <end position="704"/>
    </location>
</feature>
<evidence type="ECO:0000256" key="3">
    <source>
        <dbReference type="PROSITE-ProRule" id="PRU00059"/>
    </source>
</evidence>
<feature type="domain" description="CUB" evidence="4">
    <location>
        <begin position="1"/>
        <end position="53"/>
    </location>
</feature>
<proteinExistence type="predicted"/>
<dbReference type="PANTHER" id="PTHR24251:SF37">
    <property type="entry name" value="CUB DOMAIN-CONTAINING PROTEIN"/>
    <property type="match status" value="1"/>
</dbReference>
<sequence>MEQHSVCRYDFLELFNGPYASSPSIGKFCGSTPPIGFQSQSNSIRIVFYTDSSCGGLYHSRTGSLTTPNYPSSYPHNTECTWDINVDLGFTVTLTFNPPFDMEHQGTCDFDYVEASNDPGNGTLAPLGRWCGNILPPPQMSTSNRLVVGFRSDPSTNGNGFSASWSSNCGGILTSANSILVSPGYPGLYENNMRCNYTLDMDPQHYTVVYFDSNNFDIEAGGGCRYDFVAIYEGNSSDGRLLGKFCGSTAPQPISGLGPLFVQFWTDGSVLRRGFRAHYRFYHLELEAHSSCQYDYVDFYDGPSLSSPLIGRYCGDVIPVEQIRTSSNSMTINFITDASLTMKGFSGTYRTSYGPQHGCGGILNATSGEFHSIDATNSGQYENGLDCRWVIMGADNKVIRLNIEPGFWLEPHLTCRFDFLKIYDGMTMDDPLVGTYCGTEFPAEVISTSNVMLVQFYTDFSVVGPGFNATYTQQDALCGGAFSSSSTPARITSPGYPNAFRQDVRCRWTVDAPSDTDHVTITVANLNLMATNTCMAEYLELRDYPLGVRGRVVHFCGSTTPPVFESYGRTMQINYAITSSSRSCNRTYSGTSGQIFSPGWPGAYPQNVNCRFNLQTPPGTTISLYFNSFKVEQHTSCNFDYLEITVACLLKILNRTSPGVTQIRKLCGWVLPEPVFAATNNLVFNFVTDSSVTHPGYDITYTASTQGLGCGGTFTGINGSLTSPGYPGNYTQASTCTWSIQVPNRRVVTLTFTDMRMFDPVNCATDYVIVYDQENQFGRFCGDEVPAALTTRKPTLKVELKEQKKKYTCVILVIFLHFL</sequence>
<dbReference type="InterPro" id="IPR000859">
    <property type="entry name" value="CUB_dom"/>
</dbReference>
<feature type="domain" description="CUB" evidence="4">
    <location>
        <begin position="478"/>
        <end position="575"/>
    </location>
</feature>
<feature type="domain" description="CUB" evidence="4">
    <location>
        <begin position="710"/>
        <end position="819"/>
    </location>
</feature>
<evidence type="ECO:0000313" key="5">
    <source>
        <dbReference type="EMBL" id="WAR06689.1"/>
    </source>
</evidence>
<dbReference type="PANTHER" id="PTHR24251">
    <property type="entry name" value="OVOCHYMASE-RELATED"/>
    <property type="match status" value="1"/>
</dbReference>
<keyword evidence="2" id="KW-1015">Disulfide bond</keyword>
<evidence type="ECO:0000256" key="1">
    <source>
        <dbReference type="ARBA" id="ARBA00022737"/>
    </source>
</evidence>
<dbReference type="SUPFAM" id="SSF49854">
    <property type="entry name" value="Spermadhesin, CUB domain"/>
    <property type="match status" value="8"/>
</dbReference>
<dbReference type="Pfam" id="PF00431">
    <property type="entry name" value="CUB"/>
    <property type="match status" value="8"/>
</dbReference>
<feature type="domain" description="CUB" evidence="4">
    <location>
        <begin position="359"/>
        <end position="474"/>
    </location>
</feature>
<dbReference type="Proteomes" id="UP001164746">
    <property type="component" value="Chromosome 5"/>
</dbReference>
<keyword evidence="6" id="KW-1185">Reference proteome</keyword>
<feature type="domain" description="CUB" evidence="4">
    <location>
        <begin position="169"/>
        <end position="282"/>
    </location>
</feature>
<keyword evidence="1" id="KW-0677">Repeat</keyword>